<dbReference type="EMBL" id="BTGD01000001">
    <property type="protein sequence ID" value="GMM54159.1"/>
    <property type="molecule type" value="Genomic_DNA"/>
</dbReference>
<comment type="caution">
    <text evidence="2">The sequence shown here is derived from an EMBL/GenBank/DDBJ whole genome shotgun (WGS) entry which is preliminary data.</text>
</comment>
<name>A0AAV5RRI6_MAUHU</name>
<dbReference type="CDD" id="cd01838">
    <property type="entry name" value="Isoamyl_acetate_hydrolase_like"/>
    <property type="match status" value="1"/>
</dbReference>
<dbReference type="InterPro" id="IPR045136">
    <property type="entry name" value="Iah1-like"/>
</dbReference>
<dbReference type="Pfam" id="PF13472">
    <property type="entry name" value="Lipase_GDSL_2"/>
    <property type="match status" value="1"/>
</dbReference>
<dbReference type="PANTHER" id="PTHR14209">
    <property type="entry name" value="ISOAMYL ACETATE-HYDROLYZING ESTERASE 1"/>
    <property type="match status" value="1"/>
</dbReference>
<evidence type="ECO:0000259" key="1">
    <source>
        <dbReference type="Pfam" id="PF13472"/>
    </source>
</evidence>
<dbReference type="SUPFAM" id="SSF52266">
    <property type="entry name" value="SGNH hydrolase"/>
    <property type="match status" value="1"/>
</dbReference>
<evidence type="ECO:0000313" key="2">
    <source>
        <dbReference type="EMBL" id="GMM54159.1"/>
    </source>
</evidence>
<keyword evidence="3" id="KW-1185">Reference proteome</keyword>
<evidence type="ECO:0000313" key="3">
    <source>
        <dbReference type="Proteomes" id="UP001377567"/>
    </source>
</evidence>
<proteinExistence type="predicted"/>
<accession>A0AAV5RRI6</accession>
<dbReference type="Proteomes" id="UP001377567">
    <property type="component" value="Unassembled WGS sequence"/>
</dbReference>
<organism evidence="2 3">
    <name type="scientific">Maudiozyma humilis</name>
    <name type="common">Sour dough yeast</name>
    <name type="synonym">Kazachstania humilis</name>
    <dbReference type="NCBI Taxonomy" id="51915"/>
    <lineage>
        <taxon>Eukaryota</taxon>
        <taxon>Fungi</taxon>
        <taxon>Dikarya</taxon>
        <taxon>Ascomycota</taxon>
        <taxon>Saccharomycotina</taxon>
        <taxon>Saccharomycetes</taxon>
        <taxon>Saccharomycetales</taxon>
        <taxon>Saccharomycetaceae</taxon>
        <taxon>Maudiozyma</taxon>
    </lineage>
</organism>
<dbReference type="InterPro" id="IPR036514">
    <property type="entry name" value="SGNH_hydro_sf"/>
</dbReference>
<protein>
    <submittedName>
        <fullName evidence="2">Isoamyl acetate-hydrolyzing esterase</fullName>
    </submittedName>
</protein>
<dbReference type="InterPro" id="IPR013830">
    <property type="entry name" value="SGNH_hydro"/>
</dbReference>
<dbReference type="PANTHER" id="PTHR14209:SF19">
    <property type="entry name" value="ISOAMYL ACETATE-HYDROLYZING ESTERASE 1 HOMOLOG"/>
    <property type="match status" value="1"/>
</dbReference>
<gene>
    <name evidence="2" type="ORF">DAKH74_007750</name>
</gene>
<dbReference type="AlphaFoldDB" id="A0AAV5RRI6"/>
<sequence>MTSPSPCPTHTRKLLLFGDSITEFAFGTEPFSLGAALCSAYARRLDVLHRGYAGYNSRWARPVLRDILAAHAPGDIAVATLFFGANDACTGSPQAVPLPEFTENMRALLNQLRSHGACPVLMGLGLFDREMWERAKPEQLARGFVRSSARQAEYDAALRQLAQEERVPFVDLQRLFTENGGADYRVLLADGLHFSAEGYRIWYDELLAVIARECPEWHPDNMQQRYPLWGDCLPDGSNI</sequence>
<reference evidence="2 3" key="1">
    <citation type="journal article" date="2023" name="Elife">
        <title>Identification of key yeast species and microbe-microbe interactions impacting larval growth of Drosophila in the wild.</title>
        <authorList>
            <person name="Mure A."/>
            <person name="Sugiura Y."/>
            <person name="Maeda R."/>
            <person name="Honda K."/>
            <person name="Sakurai N."/>
            <person name="Takahashi Y."/>
            <person name="Watada M."/>
            <person name="Katoh T."/>
            <person name="Gotoh A."/>
            <person name="Gotoh Y."/>
            <person name="Taniguchi I."/>
            <person name="Nakamura K."/>
            <person name="Hayashi T."/>
            <person name="Katayama T."/>
            <person name="Uemura T."/>
            <person name="Hattori Y."/>
        </authorList>
    </citation>
    <scope>NUCLEOTIDE SEQUENCE [LARGE SCALE GENOMIC DNA]</scope>
    <source>
        <strain evidence="2 3">KH-74</strain>
    </source>
</reference>
<feature type="domain" description="SGNH hydrolase-type esterase" evidence="1">
    <location>
        <begin position="16"/>
        <end position="201"/>
    </location>
</feature>
<dbReference type="Gene3D" id="3.40.50.1110">
    <property type="entry name" value="SGNH hydrolase"/>
    <property type="match status" value="1"/>
</dbReference>